<gene>
    <name evidence="1" type="ORF">S06H3_10840</name>
</gene>
<proteinExistence type="predicted"/>
<dbReference type="AlphaFoldDB" id="X1MY39"/>
<reference evidence="1" key="1">
    <citation type="journal article" date="2014" name="Front. Microbiol.">
        <title>High frequency of phylogenetically diverse reductive dehalogenase-homologous genes in deep subseafloor sedimentary metagenomes.</title>
        <authorList>
            <person name="Kawai M."/>
            <person name="Futagami T."/>
            <person name="Toyoda A."/>
            <person name="Takaki Y."/>
            <person name="Nishi S."/>
            <person name="Hori S."/>
            <person name="Arai W."/>
            <person name="Tsubouchi T."/>
            <person name="Morono Y."/>
            <person name="Uchiyama I."/>
            <person name="Ito T."/>
            <person name="Fujiyama A."/>
            <person name="Inagaki F."/>
            <person name="Takami H."/>
        </authorList>
    </citation>
    <scope>NUCLEOTIDE SEQUENCE</scope>
    <source>
        <strain evidence="1">Expedition CK06-06</strain>
    </source>
</reference>
<sequence length="74" mass="7804">MDFAELGGSRSGFFTCGVANLQLLPHNAQRKKLTIINDGANACYFTKGTSPAVVGSGIMLLPGGAWTIEPDRYG</sequence>
<name>X1MY39_9ZZZZ</name>
<dbReference type="EMBL" id="BARV01005115">
    <property type="protein sequence ID" value="GAI11289.1"/>
    <property type="molecule type" value="Genomic_DNA"/>
</dbReference>
<comment type="caution">
    <text evidence="1">The sequence shown here is derived from an EMBL/GenBank/DDBJ whole genome shotgun (WGS) entry which is preliminary data.</text>
</comment>
<organism evidence="1">
    <name type="scientific">marine sediment metagenome</name>
    <dbReference type="NCBI Taxonomy" id="412755"/>
    <lineage>
        <taxon>unclassified sequences</taxon>
        <taxon>metagenomes</taxon>
        <taxon>ecological metagenomes</taxon>
    </lineage>
</organism>
<evidence type="ECO:0000313" key="1">
    <source>
        <dbReference type="EMBL" id="GAI11289.1"/>
    </source>
</evidence>
<accession>X1MY39</accession>
<protein>
    <submittedName>
        <fullName evidence="1">Uncharacterized protein</fullName>
    </submittedName>
</protein>
<feature type="non-terminal residue" evidence="1">
    <location>
        <position position="74"/>
    </location>
</feature>